<organism evidence="2 3">
    <name type="scientific">Schwartzia succinivorans DSM 10502</name>
    <dbReference type="NCBI Taxonomy" id="1123243"/>
    <lineage>
        <taxon>Bacteria</taxon>
        <taxon>Bacillati</taxon>
        <taxon>Bacillota</taxon>
        <taxon>Negativicutes</taxon>
        <taxon>Selenomonadales</taxon>
        <taxon>Selenomonadaceae</taxon>
        <taxon>Schwartzia</taxon>
    </lineage>
</organism>
<name>A0A1M4WJ41_9FIRM</name>
<evidence type="ECO:0008006" key="4">
    <source>
        <dbReference type="Google" id="ProtNLM"/>
    </source>
</evidence>
<dbReference type="Proteomes" id="UP000184404">
    <property type="component" value="Unassembled WGS sequence"/>
</dbReference>
<sequence length="269" mass="28374">MKNLRLHLIVLVLVVVAEKIGNIAFTLGVGKIVLLPMMYALLMGVLTAPRFLKISRDTEINAASSLLGVTLMLLMAKYGTLVGPSLPKILAASPALILQEFGNLGTILVGVPVAVFLGLKRETIGAAHSIAREPNVALIGERYGLDAAEGRGVMGVYIAGTVIGTIFFGLMASFAAAYLPLHPYALAMAAGVGSASMMSAAVGSLSAMFPEMADQLAAFGAASNMLSGLDGLYMSIWMGLPLSEWLYRKVYRIKYGEPAPESEKEAHAE</sequence>
<feature type="transmembrane region" description="Helical" evidence="1">
    <location>
        <begin position="60"/>
        <end position="81"/>
    </location>
</feature>
<keyword evidence="1" id="KW-1133">Transmembrane helix</keyword>
<evidence type="ECO:0000256" key="1">
    <source>
        <dbReference type="SAM" id="Phobius"/>
    </source>
</evidence>
<proteinExistence type="predicted"/>
<keyword evidence="1" id="KW-0472">Membrane</keyword>
<dbReference type="InterPro" id="IPR021450">
    <property type="entry name" value="DUF3100"/>
</dbReference>
<accession>A0A1M4WJ41</accession>
<keyword evidence="3" id="KW-1185">Reference proteome</keyword>
<dbReference type="EMBL" id="FQUG01000004">
    <property type="protein sequence ID" value="SHE81160.1"/>
    <property type="molecule type" value="Genomic_DNA"/>
</dbReference>
<feature type="transmembrane region" description="Helical" evidence="1">
    <location>
        <begin position="184"/>
        <end position="209"/>
    </location>
</feature>
<feature type="transmembrane region" description="Helical" evidence="1">
    <location>
        <begin position="156"/>
        <end position="178"/>
    </location>
</feature>
<reference evidence="2 3" key="1">
    <citation type="submission" date="2016-11" db="EMBL/GenBank/DDBJ databases">
        <authorList>
            <person name="Jaros S."/>
            <person name="Januszkiewicz K."/>
            <person name="Wedrychowicz H."/>
        </authorList>
    </citation>
    <scope>NUCLEOTIDE SEQUENCE [LARGE SCALE GENOMIC DNA]</scope>
    <source>
        <strain evidence="2 3">DSM 10502</strain>
    </source>
</reference>
<gene>
    <name evidence="2" type="ORF">SAMN02745190_01246</name>
</gene>
<protein>
    <recommendedName>
        <fullName evidence="4">DUF3100 domain-containing protein</fullName>
    </recommendedName>
</protein>
<evidence type="ECO:0000313" key="3">
    <source>
        <dbReference type="Proteomes" id="UP000184404"/>
    </source>
</evidence>
<dbReference type="OrthoDB" id="5451070at2"/>
<feature type="transmembrane region" description="Helical" evidence="1">
    <location>
        <begin position="101"/>
        <end position="119"/>
    </location>
</feature>
<dbReference type="STRING" id="1123243.SAMN02745190_01246"/>
<dbReference type="AlphaFoldDB" id="A0A1M4WJ41"/>
<feature type="transmembrane region" description="Helical" evidence="1">
    <location>
        <begin position="27"/>
        <end position="48"/>
    </location>
</feature>
<feature type="transmembrane region" description="Helical" evidence="1">
    <location>
        <begin position="216"/>
        <end position="240"/>
    </location>
</feature>
<dbReference type="RefSeq" id="WP_072935312.1">
    <property type="nucleotide sequence ID" value="NZ_FQUG01000004.1"/>
</dbReference>
<evidence type="ECO:0000313" key="2">
    <source>
        <dbReference type="EMBL" id="SHE81160.1"/>
    </source>
</evidence>
<dbReference type="Pfam" id="PF11299">
    <property type="entry name" value="DUF3100"/>
    <property type="match status" value="1"/>
</dbReference>
<keyword evidence="1" id="KW-0812">Transmembrane</keyword>